<name>A0ABS6F0D2_9CLOT</name>
<evidence type="ECO:0000313" key="13">
    <source>
        <dbReference type="EMBL" id="MBU5591943.1"/>
    </source>
</evidence>
<dbReference type="NCBIfam" id="TIGR00797">
    <property type="entry name" value="matE"/>
    <property type="match status" value="1"/>
</dbReference>
<feature type="transmembrane region" description="Helical" evidence="12">
    <location>
        <begin position="50"/>
        <end position="71"/>
    </location>
</feature>
<dbReference type="PANTHER" id="PTHR43298:SF4">
    <property type="entry name" value="DRUG_SODIUM ANTIPORTER"/>
    <property type="match status" value="1"/>
</dbReference>
<dbReference type="Proteomes" id="UP000736583">
    <property type="component" value="Unassembled WGS sequence"/>
</dbReference>
<feature type="transmembrane region" description="Helical" evidence="12">
    <location>
        <begin position="414"/>
        <end position="434"/>
    </location>
</feature>
<comment type="subcellular location">
    <subcellularLocation>
        <location evidence="2">Cell membrane</location>
        <topology evidence="2">Multi-pass membrane protein</topology>
    </subcellularLocation>
</comment>
<gene>
    <name evidence="13" type="ORF">KQI89_09200</name>
</gene>
<keyword evidence="7 12" id="KW-0812">Transmembrane</keyword>
<feature type="transmembrane region" description="Helical" evidence="12">
    <location>
        <begin position="188"/>
        <end position="208"/>
    </location>
</feature>
<comment type="caution">
    <text evidence="13">The sequence shown here is derived from an EMBL/GenBank/DDBJ whole genome shotgun (WGS) entry which is preliminary data.</text>
</comment>
<organism evidence="13 14">
    <name type="scientific">Clostridium simiarum</name>
    <dbReference type="NCBI Taxonomy" id="2841506"/>
    <lineage>
        <taxon>Bacteria</taxon>
        <taxon>Bacillati</taxon>
        <taxon>Bacillota</taxon>
        <taxon>Clostridia</taxon>
        <taxon>Eubacteriales</taxon>
        <taxon>Clostridiaceae</taxon>
        <taxon>Clostridium</taxon>
    </lineage>
</organism>
<feature type="transmembrane region" description="Helical" evidence="12">
    <location>
        <begin position="129"/>
        <end position="153"/>
    </location>
</feature>
<evidence type="ECO:0000256" key="12">
    <source>
        <dbReference type="SAM" id="Phobius"/>
    </source>
</evidence>
<dbReference type="RefSeq" id="WP_216456852.1">
    <property type="nucleotide sequence ID" value="NZ_JAHLQL010000002.1"/>
</dbReference>
<dbReference type="PIRSF" id="PIRSF006603">
    <property type="entry name" value="DinF"/>
    <property type="match status" value="1"/>
</dbReference>
<dbReference type="EMBL" id="JAHLQL010000002">
    <property type="protein sequence ID" value="MBU5591943.1"/>
    <property type="molecule type" value="Genomic_DNA"/>
</dbReference>
<evidence type="ECO:0000256" key="8">
    <source>
        <dbReference type="ARBA" id="ARBA00022989"/>
    </source>
</evidence>
<feature type="transmembrane region" description="Helical" evidence="12">
    <location>
        <begin position="160"/>
        <end position="182"/>
    </location>
</feature>
<evidence type="ECO:0000256" key="9">
    <source>
        <dbReference type="ARBA" id="ARBA00023065"/>
    </source>
</evidence>
<keyword evidence="5" id="KW-0050">Antiport</keyword>
<keyword evidence="10 12" id="KW-0472">Membrane</keyword>
<keyword evidence="8 12" id="KW-1133">Transmembrane helix</keyword>
<feature type="transmembrane region" description="Helical" evidence="12">
    <location>
        <begin position="12"/>
        <end position="30"/>
    </location>
</feature>
<dbReference type="InterPro" id="IPR048279">
    <property type="entry name" value="MdtK-like"/>
</dbReference>
<evidence type="ECO:0000313" key="14">
    <source>
        <dbReference type="Proteomes" id="UP000736583"/>
    </source>
</evidence>
<dbReference type="InterPro" id="IPR002528">
    <property type="entry name" value="MATE_fam"/>
</dbReference>
<protein>
    <recommendedName>
        <fullName evidence="3">Probable multidrug resistance protein NorM</fullName>
    </recommendedName>
    <alternativeName>
        <fullName evidence="11">Multidrug-efflux transporter</fullName>
    </alternativeName>
</protein>
<evidence type="ECO:0000256" key="2">
    <source>
        <dbReference type="ARBA" id="ARBA00004651"/>
    </source>
</evidence>
<evidence type="ECO:0000256" key="10">
    <source>
        <dbReference type="ARBA" id="ARBA00023136"/>
    </source>
</evidence>
<keyword evidence="6" id="KW-1003">Cell membrane</keyword>
<feature type="transmembrane region" description="Helical" evidence="12">
    <location>
        <begin position="315"/>
        <end position="336"/>
    </location>
</feature>
<dbReference type="Pfam" id="PF01554">
    <property type="entry name" value="MatE"/>
    <property type="match status" value="2"/>
</dbReference>
<feature type="transmembrane region" description="Helical" evidence="12">
    <location>
        <begin position="348"/>
        <end position="374"/>
    </location>
</feature>
<comment type="function">
    <text evidence="1">Multidrug efflux pump.</text>
</comment>
<evidence type="ECO:0000256" key="11">
    <source>
        <dbReference type="ARBA" id="ARBA00031636"/>
    </source>
</evidence>
<dbReference type="PANTHER" id="PTHR43298">
    <property type="entry name" value="MULTIDRUG RESISTANCE PROTEIN NORM-RELATED"/>
    <property type="match status" value="1"/>
</dbReference>
<accession>A0ABS6F0D2</accession>
<evidence type="ECO:0000256" key="5">
    <source>
        <dbReference type="ARBA" id="ARBA00022449"/>
    </source>
</evidence>
<keyword evidence="14" id="KW-1185">Reference proteome</keyword>
<sequence length="447" mass="50233">MGKESKVLKVSLPLIAQMTVYTFMSIFDMMMMGKYAGNIAVNVLGLSNALVNIFAGVFIINGIAIGMISLISRCIGAKKYHKAALCVYNGLIVGTILALVITFIIFIFGKNILYKMGAREDILYITLNFSKINALAMFFYMICTLLNSVFIAYDHSNIPFLTAIVQFLTKIFFNWIFMFNIFKTEININSSALSSLICYVVGFIFCFLKLNEYRIQIIGLYGKLKISFKTMMEIIYLSIPSSFEDAAYGISRLICTSIIMYSGTLAFSANEIANTIESISFMPGTGFGVAATTLVGISIGKGDVKGAKKSADYCAFWALLMMCSFSLIFLFMPSLLVKFFVNKEEWKVAYLAGRCLAIGAAEQPFIAISMVFAGALKGIGDTKGPFFISLFTAWIIRLPLIYYFIYILRYNITAVWWITAIQWGIDGILMFIFFRYRIYNYKNINKK</sequence>
<reference evidence="13 14" key="1">
    <citation type="submission" date="2021-06" db="EMBL/GenBank/DDBJ databases">
        <authorList>
            <person name="Sun Q."/>
            <person name="Li D."/>
        </authorList>
    </citation>
    <scope>NUCLEOTIDE SEQUENCE [LARGE SCALE GENOMIC DNA]</scope>
    <source>
        <strain evidence="13 14">MSJ-4</strain>
    </source>
</reference>
<evidence type="ECO:0000256" key="3">
    <source>
        <dbReference type="ARBA" id="ARBA00020268"/>
    </source>
</evidence>
<feature type="transmembrane region" description="Helical" evidence="12">
    <location>
        <begin position="83"/>
        <end position="109"/>
    </location>
</feature>
<evidence type="ECO:0000256" key="1">
    <source>
        <dbReference type="ARBA" id="ARBA00003408"/>
    </source>
</evidence>
<dbReference type="CDD" id="cd13137">
    <property type="entry name" value="MATE_NorM_like"/>
    <property type="match status" value="1"/>
</dbReference>
<evidence type="ECO:0000256" key="4">
    <source>
        <dbReference type="ARBA" id="ARBA00022448"/>
    </source>
</evidence>
<proteinExistence type="predicted"/>
<evidence type="ECO:0000256" key="6">
    <source>
        <dbReference type="ARBA" id="ARBA00022475"/>
    </source>
</evidence>
<keyword evidence="4" id="KW-0813">Transport</keyword>
<feature type="transmembrane region" description="Helical" evidence="12">
    <location>
        <begin position="386"/>
        <end position="408"/>
    </location>
</feature>
<keyword evidence="9" id="KW-0406">Ion transport</keyword>
<evidence type="ECO:0000256" key="7">
    <source>
        <dbReference type="ARBA" id="ARBA00022692"/>
    </source>
</evidence>
<dbReference type="InterPro" id="IPR050222">
    <property type="entry name" value="MATE_MdtK"/>
</dbReference>